<evidence type="ECO:0000313" key="1">
    <source>
        <dbReference type="EMBL" id="MBA0725791.1"/>
    </source>
</evidence>
<dbReference type="EMBL" id="JABEZV010000011">
    <property type="protein sequence ID" value="MBA0725791.1"/>
    <property type="molecule type" value="Genomic_DNA"/>
</dbReference>
<reference evidence="1 2" key="1">
    <citation type="journal article" date="2019" name="Genome Biol. Evol.">
        <title>Insights into the evolution of the New World diploid cottons (Gossypium, subgenus Houzingenia) based on genome sequencing.</title>
        <authorList>
            <person name="Grover C.E."/>
            <person name="Arick M.A. 2nd"/>
            <person name="Thrash A."/>
            <person name="Conover J.L."/>
            <person name="Sanders W.S."/>
            <person name="Peterson D.G."/>
            <person name="Frelichowski J.E."/>
            <person name="Scheffler J.A."/>
            <person name="Scheffler B.E."/>
            <person name="Wendel J.F."/>
        </authorList>
    </citation>
    <scope>NUCLEOTIDE SEQUENCE [LARGE SCALE GENOMIC DNA]</scope>
    <source>
        <strain evidence="1">4</strain>
        <tissue evidence="1">Leaf</tissue>
    </source>
</reference>
<comment type="caution">
    <text evidence="1">The sequence shown here is derived from an EMBL/GenBank/DDBJ whole genome shotgun (WGS) entry which is preliminary data.</text>
</comment>
<accession>A0A7J9ANZ9</accession>
<dbReference type="AlphaFoldDB" id="A0A7J9ANZ9"/>
<protein>
    <submittedName>
        <fullName evidence="1">Uncharacterized protein</fullName>
    </submittedName>
</protein>
<proteinExistence type="predicted"/>
<gene>
    <name evidence="1" type="ORF">Golax_022350</name>
</gene>
<organism evidence="1 2">
    <name type="scientific">Gossypium laxum</name>
    <dbReference type="NCBI Taxonomy" id="34288"/>
    <lineage>
        <taxon>Eukaryota</taxon>
        <taxon>Viridiplantae</taxon>
        <taxon>Streptophyta</taxon>
        <taxon>Embryophyta</taxon>
        <taxon>Tracheophyta</taxon>
        <taxon>Spermatophyta</taxon>
        <taxon>Magnoliopsida</taxon>
        <taxon>eudicotyledons</taxon>
        <taxon>Gunneridae</taxon>
        <taxon>Pentapetalae</taxon>
        <taxon>rosids</taxon>
        <taxon>malvids</taxon>
        <taxon>Malvales</taxon>
        <taxon>Malvaceae</taxon>
        <taxon>Malvoideae</taxon>
        <taxon>Gossypium</taxon>
    </lineage>
</organism>
<dbReference type="Proteomes" id="UP000593574">
    <property type="component" value="Unassembled WGS sequence"/>
</dbReference>
<name>A0A7J9ANZ9_9ROSI</name>
<evidence type="ECO:0000313" key="2">
    <source>
        <dbReference type="Proteomes" id="UP000593574"/>
    </source>
</evidence>
<keyword evidence="2" id="KW-1185">Reference proteome</keyword>
<sequence length="32" mass="3823">MDLLMLLLTNWKELTRLLIYGLRAKEYGLNNI</sequence>